<dbReference type="EMBL" id="KN824315">
    <property type="protein sequence ID" value="KIM25311.1"/>
    <property type="molecule type" value="Genomic_DNA"/>
</dbReference>
<evidence type="ECO:0000313" key="2">
    <source>
        <dbReference type="Proteomes" id="UP000054097"/>
    </source>
</evidence>
<dbReference type="InterPro" id="IPR011989">
    <property type="entry name" value="ARM-like"/>
</dbReference>
<evidence type="ECO:0000313" key="1">
    <source>
        <dbReference type="EMBL" id="KIM25311.1"/>
    </source>
</evidence>
<gene>
    <name evidence="1" type="ORF">M408DRAFT_331250</name>
</gene>
<reference evidence="2" key="2">
    <citation type="submission" date="2015-01" db="EMBL/GenBank/DDBJ databases">
        <title>Evolutionary Origins and Diversification of the Mycorrhizal Mutualists.</title>
        <authorList>
            <consortium name="DOE Joint Genome Institute"/>
            <consortium name="Mycorrhizal Genomics Consortium"/>
            <person name="Kohler A."/>
            <person name="Kuo A."/>
            <person name="Nagy L.G."/>
            <person name="Floudas D."/>
            <person name="Copeland A."/>
            <person name="Barry K.W."/>
            <person name="Cichocki N."/>
            <person name="Veneault-Fourrey C."/>
            <person name="LaButti K."/>
            <person name="Lindquist E.A."/>
            <person name="Lipzen A."/>
            <person name="Lundell T."/>
            <person name="Morin E."/>
            <person name="Murat C."/>
            <person name="Riley R."/>
            <person name="Ohm R."/>
            <person name="Sun H."/>
            <person name="Tunlid A."/>
            <person name="Henrissat B."/>
            <person name="Grigoriev I.V."/>
            <person name="Hibbett D.S."/>
            <person name="Martin F."/>
        </authorList>
    </citation>
    <scope>NUCLEOTIDE SEQUENCE [LARGE SCALE GENOMIC DNA]</scope>
    <source>
        <strain evidence="2">MAFF 305830</strain>
    </source>
</reference>
<dbReference type="AlphaFoldDB" id="A0A0C3B195"/>
<keyword evidence="2" id="KW-1185">Reference proteome</keyword>
<evidence type="ECO:0008006" key="3">
    <source>
        <dbReference type="Google" id="ProtNLM"/>
    </source>
</evidence>
<dbReference type="HOGENOM" id="CLU_2905588_0_0_1"/>
<name>A0A0C3B195_SERVB</name>
<sequence>MAILASHAHLRDAIRVAIPSFINLLNDDGHFIRTATLSVLHKLADYVELCGAIGMILPSLVT</sequence>
<proteinExistence type="predicted"/>
<organism evidence="1 2">
    <name type="scientific">Serendipita vermifera MAFF 305830</name>
    <dbReference type="NCBI Taxonomy" id="933852"/>
    <lineage>
        <taxon>Eukaryota</taxon>
        <taxon>Fungi</taxon>
        <taxon>Dikarya</taxon>
        <taxon>Basidiomycota</taxon>
        <taxon>Agaricomycotina</taxon>
        <taxon>Agaricomycetes</taxon>
        <taxon>Sebacinales</taxon>
        <taxon>Serendipitaceae</taxon>
        <taxon>Serendipita</taxon>
    </lineage>
</organism>
<dbReference type="Proteomes" id="UP000054097">
    <property type="component" value="Unassembled WGS sequence"/>
</dbReference>
<dbReference type="Gene3D" id="1.25.10.10">
    <property type="entry name" value="Leucine-rich Repeat Variant"/>
    <property type="match status" value="1"/>
</dbReference>
<reference evidence="1 2" key="1">
    <citation type="submission" date="2014-04" db="EMBL/GenBank/DDBJ databases">
        <authorList>
            <consortium name="DOE Joint Genome Institute"/>
            <person name="Kuo A."/>
            <person name="Zuccaro A."/>
            <person name="Kohler A."/>
            <person name="Nagy L.G."/>
            <person name="Floudas D."/>
            <person name="Copeland A."/>
            <person name="Barry K.W."/>
            <person name="Cichocki N."/>
            <person name="Veneault-Fourrey C."/>
            <person name="LaButti K."/>
            <person name="Lindquist E.A."/>
            <person name="Lipzen A."/>
            <person name="Lundell T."/>
            <person name="Morin E."/>
            <person name="Murat C."/>
            <person name="Sun H."/>
            <person name="Tunlid A."/>
            <person name="Henrissat B."/>
            <person name="Grigoriev I.V."/>
            <person name="Hibbett D.S."/>
            <person name="Martin F."/>
            <person name="Nordberg H.P."/>
            <person name="Cantor M.N."/>
            <person name="Hua S.X."/>
        </authorList>
    </citation>
    <scope>NUCLEOTIDE SEQUENCE [LARGE SCALE GENOMIC DNA]</scope>
    <source>
        <strain evidence="1 2">MAFF 305830</strain>
    </source>
</reference>
<accession>A0A0C3B195</accession>
<protein>
    <recommendedName>
        <fullName evidence="3">Condensin complex subunit 1 C-terminal domain-containing protein</fullName>
    </recommendedName>
</protein>